<dbReference type="SMART" id="SM00850">
    <property type="entry name" value="LytTR"/>
    <property type="match status" value="1"/>
</dbReference>
<keyword evidence="1" id="KW-0472">Membrane</keyword>
<dbReference type="PROSITE" id="PS50930">
    <property type="entry name" value="HTH_LYTTR"/>
    <property type="match status" value="1"/>
</dbReference>
<sequence>MKLRFTQIKEYLKEPYPYYYDNTKRLFVLLILISILSFSFSYFFEPFGFNVTEHKINSIWIILFHAFIPVPIAYIYFRLLDITLKDNTVWTLGKEIFHLSIILLIIGICSFLIRDLIYTNPDNWSLRYLWEEMRNTFLVGFLLILIILPLNLERLINKHTTNLRELPKNKALELQNNIIILINSSVSNDNFELKIKDFLFAKVESNYTEIVTSSANGIRKKLIRITLKELEKQLQPVDQYIFKTHRSYLVHLNAIESISGNAQGYQLSLKNCSITIPVSRSKTTKFNAAYTKA</sequence>
<gene>
    <name evidence="3" type="ORF">SAMN05660313_00550</name>
</gene>
<dbReference type="InterPro" id="IPR007492">
    <property type="entry name" value="LytTR_DNA-bd_dom"/>
</dbReference>
<keyword evidence="1" id="KW-1133">Transmembrane helix</keyword>
<evidence type="ECO:0000313" key="4">
    <source>
        <dbReference type="Proteomes" id="UP000183257"/>
    </source>
</evidence>
<evidence type="ECO:0000256" key="1">
    <source>
        <dbReference type="SAM" id="Phobius"/>
    </source>
</evidence>
<organism evidence="3 4">
    <name type="scientific">Cellulophaga fucicola</name>
    <dbReference type="NCBI Taxonomy" id="76595"/>
    <lineage>
        <taxon>Bacteria</taxon>
        <taxon>Pseudomonadati</taxon>
        <taxon>Bacteroidota</taxon>
        <taxon>Flavobacteriia</taxon>
        <taxon>Flavobacteriales</taxon>
        <taxon>Flavobacteriaceae</taxon>
        <taxon>Cellulophaga</taxon>
    </lineage>
</organism>
<feature type="transmembrane region" description="Helical" evidence="1">
    <location>
        <begin position="96"/>
        <end position="113"/>
    </location>
</feature>
<dbReference type="STRING" id="76595.SAMN05660313_00550"/>
<feature type="domain" description="HTH LytTR-type" evidence="2">
    <location>
        <begin position="193"/>
        <end position="292"/>
    </location>
</feature>
<evidence type="ECO:0000259" key="2">
    <source>
        <dbReference type="PROSITE" id="PS50930"/>
    </source>
</evidence>
<dbReference type="Pfam" id="PF04397">
    <property type="entry name" value="LytTR"/>
    <property type="match status" value="1"/>
</dbReference>
<evidence type="ECO:0000313" key="3">
    <source>
        <dbReference type="EMBL" id="SFW21465.1"/>
    </source>
</evidence>
<keyword evidence="1" id="KW-0812">Transmembrane</keyword>
<reference evidence="4" key="1">
    <citation type="submission" date="2016-11" db="EMBL/GenBank/DDBJ databases">
        <authorList>
            <person name="Varghese N."/>
            <person name="Submissions S."/>
        </authorList>
    </citation>
    <scope>NUCLEOTIDE SEQUENCE [LARGE SCALE GENOMIC DNA]</scope>
    <source>
        <strain evidence="4">DSM 24786</strain>
    </source>
</reference>
<dbReference type="EMBL" id="FPIY01000001">
    <property type="protein sequence ID" value="SFW21465.1"/>
    <property type="molecule type" value="Genomic_DNA"/>
</dbReference>
<protein>
    <submittedName>
        <fullName evidence="3">Transcriptional regulator, LytTR family</fullName>
    </submittedName>
</protein>
<accession>A0A1K1MEC5</accession>
<feature type="transmembrane region" description="Helical" evidence="1">
    <location>
        <begin position="133"/>
        <end position="152"/>
    </location>
</feature>
<dbReference type="Proteomes" id="UP000183257">
    <property type="component" value="Unassembled WGS sequence"/>
</dbReference>
<dbReference type="GO" id="GO:0003677">
    <property type="term" value="F:DNA binding"/>
    <property type="evidence" value="ECO:0007669"/>
    <property type="project" value="InterPro"/>
</dbReference>
<dbReference type="Gene3D" id="2.40.50.1020">
    <property type="entry name" value="LytTr DNA-binding domain"/>
    <property type="match status" value="1"/>
</dbReference>
<name>A0A1K1MEC5_9FLAO</name>
<feature type="transmembrane region" description="Helical" evidence="1">
    <location>
        <begin position="56"/>
        <end position="76"/>
    </location>
</feature>
<dbReference type="OrthoDB" id="9809670at2"/>
<feature type="transmembrane region" description="Helical" evidence="1">
    <location>
        <begin position="26"/>
        <end position="44"/>
    </location>
</feature>
<dbReference type="AlphaFoldDB" id="A0A1K1MEC5"/>
<proteinExistence type="predicted"/>
<keyword evidence="4" id="KW-1185">Reference proteome</keyword>
<dbReference type="RefSeq" id="WP_072302220.1">
    <property type="nucleotide sequence ID" value="NZ_FPIY01000001.1"/>
</dbReference>